<dbReference type="PRINTS" id="PR00260">
    <property type="entry name" value="CHEMTRNSDUCR"/>
</dbReference>
<evidence type="ECO:0000256" key="1">
    <source>
        <dbReference type="ARBA" id="ARBA00004429"/>
    </source>
</evidence>
<reference evidence="14 15" key="1">
    <citation type="submission" date="2018-07" db="EMBL/GenBank/DDBJ databases">
        <title>Corallincola holothuriorum sp. nov., a new facultative anaerobe isolated from sea cucumber Apostichopus japonicus.</title>
        <authorList>
            <person name="Xia H."/>
        </authorList>
    </citation>
    <scope>NUCLEOTIDE SEQUENCE [LARGE SCALE GENOMIC DNA]</scope>
    <source>
        <strain evidence="14 15">C4</strain>
    </source>
</reference>
<dbReference type="FunFam" id="3.30.450.20:FF:000046">
    <property type="entry name" value="Aerotaxis sensor receptor"/>
    <property type="match status" value="1"/>
</dbReference>
<dbReference type="PANTHER" id="PTHR32089">
    <property type="entry name" value="METHYL-ACCEPTING CHEMOTAXIS PROTEIN MCPB"/>
    <property type="match status" value="1"/>
</dbReference>
<keyword evidence="7" id="KW-1133">Transmembrane helix</keyword>
<keyword evidence="2" id="KW-1003">Cell membrane</keyword>
<keyword evidence="3" id="KW-0488">Methylation</keyword>
<dbReference type="SUPFAM" id="SSF58104">
    <property type="entry name" value="Methyl-accepting chemotaxis protein (MCP) signaling domain"/>
    <property type="match status" value="1"/>
</dbReference>
<dbReference type="GO" id="GO:0007165">
    <property type="term" value="P:signal transduction"/>
    <property type="evidence" value="ECO:0007669"/>
    <property type="project" value="UniProtKB-KW"/>
</dbReference>
<dbReference type="Pfam" id="PF00015">
    <property type="entry name" value="MCPsignal"/>
    <property type="match status" value="1"/>
</dbReference>
<evidence type="ECO:0000256" key="2">
    <source>
        <dbReference type="ARBA" id="ARBA00022475"/>
    </source>
</evidence>
<organism evidence="14 15">
    <name type="scientific">Corallincola holothuriorum</name>
    <dbReference type="NCBI Taxonomy" id="2282215"/>
    <lineage>
        <taxon>Bacteria</taxon>
        <taxon>Pseudomonadati</taxon>
        <taxon>Pseudomonadota</taxon>
        <taxon>Gammaproteobacteria</taxon>
        <taxon>Alteromonadales</taxon>
        <taxon>Psychromonadaceae</taxon>
        <taxon>Corallincola</taxon>
    </lineage>
</organism>
<evidence type="ECO:0000313" key="15">
    <source>
        <dbReference type="Proteomes" id="UP000252558"/>
    </source>
</evidence>
<protein>
    <submittedName>
        <fullName evidence="14">PAS domain S-box protein</fullName>
    </submittedName>
</protein>
<keyword evidence="8" id="KW-0472">Membrane</keyword>
<evidence type="ECO:0000256" key="7">
    <source>
        <dbReference type="ARBA" id="ARBA00022989"/>
    </source>
</evidence>
<keyword evidence="6" id="KW-0812">Transmembrane</keyword>
<evidence type="ECO:0000259" key="12">
    <source>
        <dbReference type="PROSITE" id="PS50111"/>
    </source>
</evidence>
<dbReference type="OrthoDB" id="5675566at2"/>
<evidence type="ECO:0000313" key="14">
    <source>
        <dbReference type="EMBL" id="RCU49561.1"/>
    </source>
</evidence>
<proteinExistence type="inferred from homology"/>
<comment type="similarity">
    <text evidence="10">Belongs to the methyl-accepting chemotaxis (MCP) protein family.</text>
</comment>
<gene>
    <name evidence="14" type="ORF">DU002_11635</name>
</gene>
<accession>A0A368NJM2</accession>
<dbReference type="EMBL" id="QPID01000006">
    <property type="protein sequence ID" value="RCU49561.1"/>
    <property type="molecule type" value="Genomic_DNA"/>
</dbReference>
<dbReference type="NCBIfam" id="TIGR00229">
    <property type="entry name" value="sensory_box"/>
    <property type="match status" value="1"/>
</dbReference>
<comment type="subcellular location">
    <subcellularLocation>
        <location evidence="1">Cell inner membrane</location>
        <topology evidence="1">Multi-pass membrane protein</topology>
    </subcellularLocation>
</comment>
<keyword evidence="9 11" id="KW-0807">Transducer</keyword>
<dbReference type="InterPro" id="IPR035965">
    <property type="entry name" value="PAS-like_dom_sf"/>
</dbReference>
<dbReference type="Proteomes" id="UP000252558">
    <property type="component" value="Unassembled WGS sequence"/>
</dbReference>
<dbReference type="GO" id="GO:0052131">
    <property type="term" value="P:positive aerotaxis"/>
    <property type="evidence" value="ECO:0007669"/>
    <property type="project" value="UniProtKB-ARBA"/>
</dbReference>
<keyword evidence="15" id="KW-1185">Reference proteome</keyword>
<evidence type="ECO:0000256" key="5">
    <source>
        <dbReference type="ARBA" id="ARBA00022519"/>
    </source>
</evidence>
<dbReference type="InterPro" id="IPR004089">
    <property type="entry name" value="MCPsignal_dom"/>
</dbReference>
<dbReference type="Pfam" id="PF08447">
    <property type="entry name" value="PAS_3"/>
    <property type="match status" value="1"/>
</dbReference>
<evidence type="ECO:0000256" key="4">
    <source>
        <dbReference type="ARBA" id="ARBA00022500"/>
    </source>
</evidence>
<dbReference type="PROSITE" id="PS50192">
    <property type="entry name" value="T_SNARE"/>
    <property type="match status" value="1"/>
</dbReference>
<dbReference type="InterPro" id="IPR000727">
    <property type="entry name" value="T_SNARE_dom"/>
</dbReference>
<dbReference type="RefSeq" id="WP_114338556.1">
    <property type="nucleotide sequence ID" value="NZ_QPID01000006.1"/>
</dbReference>
<dbReference type="CDD" id="cd11386">
    <property type="entry name" value="MCP_signal"/>
    <property type="match status" value="1"/>
</dbReference>
<dbReference type="InterPro" id="IPR013655">
    <property type="entry name" value="PAS_fold_3"/>
</dbReference>
<evidence type="ECO:0000256" key="9">
    <source>
        <dbReference type="ARBA" id="ARBA00023224"/>
    </source>
</evidence>
<evidence type="ECO:0000256" key="8">
    <source>
        <dbReference type="ARBA" id="ARBA00023136"/>
    </source>
</evidence>
<dbReference type="Gene3D" id="1.10.287.950">
    <property type="entry name" value="Methyl-accepting chemotaxis protein"/>
    <property type="match status" value="1"/>
</dbReference>
<evidence type="ECO:0000256" key="11">
    <source>
        <dbReference type="PROSITE-ProRule" id="PRU00284"/>
    </source>
</evidence>
<keyword evidence="4" id="KW-0145">Chemotaxis</keyword>
<dbReference type="Gene3D" id="3.30.450.20">
    <property type="entry name" value="PAS domain"/>
    <property type="match status" value="1"/>
</dbReference>
<dbReference type="PANTHER" id="PTHR32089:SF112">
    <property type="entry name" value="LYSOZYME-LIKE PROTEIN-RELATED"/>
    <property type="match status" value="1"/>
</dbReference>
<evidence type="ECO:0000259" key="13">
    <source>
        <dbReference type="PROSITE" id="PS50192"/>
    </source>
</evidence>
<dbReference type="InterPro" id="IPR004090">
    <property type="entry name" value="Chemotax_Me-accpt_rcpt"/>
</dbReference>
<evidence type="ECO:0000256" key="10">
    <source>
        <dbReference type="ARBA" id="ARBA00029447"/>
    </source>
</evidence>
<dbReference type="FunFam" id="1.10.287.950:FF:000001">
    <property type="entry name" value="Methyl-accepting chemotaxis sensory transducer"/>
    <property type="match status" value="1"/>
</dbReference>
<dbReference type="CDD" id="cd00130">
    <property type="entry name" value="PAS"/>
    <property type="match status" value="1"/>
</dbReference>
<evidence type="ECO:0000256" key="6">
    <source>
        <dbReference type="ARBA" id="ARBA00022692"/>
    </source>
</evidence>
<feature type="domain" description="T-SNARE coiled-coil homology" evidence="13">
    <location>
        <begin position="445"/>
        <end position="484"/>
    </location>
</feature>
<dbReference type="SMART" id="SM00283">
    <property type="entry name" value="MA"/>
    <property type="match status" value="1"/>
</dbReference>
<sequence>MRLNNPVTQKEFNYPDSANILSTTHLDSTIKYVNADFIETSGFDKRELLGQPHNMIRHPDMPSQAFAEMWQRLKSGESWMGLVKNRRKNGDHYWVDAYATPIKRDGKTEEYQSVRVKPKASWVARAESLYAKLRGGDETPKELNAGFSIATKFQLSLVVAAAIAGGIGCQLTEAGAAWGIAGIGLVISSLLYHWSHGSLFQLAKQGKEYANDPLARYVYTGRQDEVGQIQLMLKTLQSEPVAMAGSLNDYSISLMRASRKMEESLGATIADIQGQHSETDQVATAVEQMSASIHEVASNAQSTASSAQEADTKVKEGAALVSDTVSSIQTLSGEIENTAGLVDALAKESENIGSVVDVIRAIAEQTNLLALNAAIEAARAGEQGRGFAVVADEVRTLANRTHNSTEEIMQMITRLQSEAKSSAEAMMAAQARANSSVESAHLAEENMEAVSIAVTQINDMNLQIATAVEEQSSVAQEVSRNISNMKSIADEVLTEAEESSSACSEVGELATNMQKLAAQYWDNKRDLVS</sequence>
<keyword evidence="5" id="KW-0997">Cell inner membrane</keyword>
<feature type="domain" description="Methyl-accepting transducer" evidence="12">
    <location>
        <begin position="250"/>
        <end position="486"/>
    </location>
</feature>
<comment type="caution">
    <text evidence="14">The sequence shown here is derived from an EMBL/GenBank/DDBJ whole genome shotgun (WGS) entry which is preliminary data.</text>
</comment>
<dbReference type="SUPFAM" id="SSF55785">
    <property type="entry name" value="PYP-like sensor domain (PAS domain)"/>
    <property type="match status" value="1"/>
</dbReference>
<evidence type="ECO:0000256" key="3">
    <source>
        <dbReference type="ARBA" id="ARBA00022481"/>
    </source>
</evidence>
<dbReference type="PROSITE" id="PS50111">
    <property type="entry name" value="CHEMOTAXIS_TRANSDUC_2"/>
    <property type="match status" value="1"/>
</dbReference>
<dbReference type="GO" id="GO:0004888">
    <property type="term" value="F:transmembrane signaling receptor activity"/>
    <property type="evidence" value="ECO:0007669"/>
    <property type="project" value="InterPro"/>
</dbReference>
<name>A0A368NJM2_9GAMM</name>
<dbReference type="GO" id="GO:0005886">
    <property type="term" value="C:plasma membrane"/>
    <property type="evidence" value="ECO:0007669"/>
    <property type="project" value="UniProtKB-SubCell"/>
</dbReference>
<dbReference type="InterPro" id="IPR000014">
    <property type="entry name" value="PAS"/>
</dbReference>
<dbReference type="AlphaFoldDB" id="A0A368NJM2"/>